<dbReference type="InterPro" id="IPR012340">
    <property type="entry name" value="NA-bd_OB-fold"/>
</dbReference>
<keyword evidence="5 7" id="KW-0687">Ribonucleoprotein</keyword>
<dbReference type="SMART" id="SM00316">
    <property type="entry name" value="S1"/>
    <property type="match status" value="6"/>
</dbReference>
<keyword evidence="2" id="KW-0677">Repeat</keyword>
<feature type="domain" description="S1 motif" evidence="8">
    <location>
        <begin position="294"/>
        <end position="364"/>
    </location>
</feature>
<dbReference type="GO" id="GO:0003735">
    <property type="term" value="F:structural constituent of ribosome"/>
    <property type="evidence" value="ECO:0007669"/>
    <property type="project" value="InterPro"/>
</dbReference>
<dbReference type="FunFam" id="2.40.50.140:FF:000051">
    <property type="entry name" value="RNA-binding transcriptional accessory protein"/>
    <property type="match status" value="1"/>
</dbReference>
<keyword evidence="3 7" id="KW-0694">RNA-binding</keyword>
<dbReference type="PIRSF" id="PIRSF002111">
    <property type="entry name" value="RpsA"/>
    <property type="match status" value="1"/>
</dbReference>
<dbReference type="CDD" id="cd05688">
    <property type="entry name" value="S1_RPS1_repeat_ec3"/>
    <property type="match status" value="1"/>
</dbReference>
<feature type="domain" description="S1 motif" evidence="8">
    <location>
        <begin position="468"/>
        <end position="537"/>
    </location>
</feature>
<dbReference type="PANTHER" id="PTHR10724">
    <property type="entry name" value="30S RIBOSOMAL PROTEIN S1"/>
    <property type="match status" value="1"/>
</dbReference>
<evidence type="ECO:0000256" key="5">
    <source>
        <dbReference type="ARBA" id="ARBA00023274"/>
    </source>
</evidence>
<feature type="domain" description="S1 motif" evidence="8">
    <location>
        <begin position="120"/>
        <end position="187"/>
    </location>
</feature>
<dbReference type="GO" id="GO:0003729">
    <property type="term" value="F:mRNA binding"/>
    <property type="evidence" value="ECO:0007669"/>
    <property type="project" value="TreeGrafter"/>
</dbReference>
<keyword evidence="4 7" id="KW-0689">Ribosomal protein</keyword>
<evidence type="ECO:0000313" key="10">
    <source>
        <dbReference type="Proteomes" id="UP000230052"/>
    </source>
</evidence>
<protein>
    <recommendedName>
        <fullName evidence="7">30S ribosomal protein S1</fullName>
    </recommendedName>
</protein>
<organism evidence="9 10">
    <name type="scientific">Candidatus Aquitaenariimonas noxiae</name>
    <dbReference type="NCBI Taxonomy" id="1974741"/>
    <lineage>
        <taxon>Bacteria</taxon>
        <taxon>Pseudomonadati</taxon>
        <taxon>Candidatus Omnitrophota</taxon>
        <taxon>Candidatus Aquitaenariimonas</taxon>
    </lineage>
</organism>
<gene>
    <name evidence="9" type="primary">rpsA</name>
    <name evidence="9" type="ORF">COS99_02695</name>
</gene>
<comment type="caution">
    <text evidence="9">The sequence shown here is derived from an EMBL/GenBank/DDBJ whole genome shotgun (WGS) entry which is preliminary data.</text>
</comment>
<accession>A0A2J0KXF0</accession>
<dbReference type="Proteomes" id="UP000230052">
    <property type="component" value="Unassembled WGS sequence"/>
</dbReference>
<evidence type="ECO:0000256" key="6">
    <source>
        <dbReference type="ARBA" id="ARBA00025604"/>
    </source>
</evidence>
<evidence type="ECO:0000259" key="8">
    <source>
        <dbReference type="PROSITE" id="PS50126"/>
    </source>
</evidence>
<feature type="domain" description="S1 motif" evidence="8">
    <location>
        <begin position="381"/>
        <end position="451"/>
    </location>
</feature>
<dbReference type="PRINTS" id="PR00681">
    <property type="entry name" value="RIBOSOMALS1"/>
</dbReference>
<feature type="domain" description="S1 motif" evidence="8">
    <location>
        <begin position="208"/>
        <end position="277"/>
    </location>
</feature>
<dbReference type="AlphaFoldDB" id="A0A2J0KXF0"/>
<evidence type="ECO:0000256" key="1">
    <source>
        <dbReference type="ARBA" id="ARBA00006767"/>
    </source>
</evidence>
<evidence type="ECO:0000256" key="2">
    <source>
        <dbReference type="ARBA" id="ARBA00022737"/>
    </source>
</evidence>
<dbReference type="FunFam" id="2.40.50.140:FF:000103">
    <property type="entry name" value="protein RRP5 homolog"/>
    <property type="match status" value="1"/>
</dbReference>
<dbReference type="FunFam" id="2.40.50.140:FF:000011">
    <property type="entry name" value="30S ribosomal protein S1"/>
    <property type="match status" value="2"/>
</dbReference>
<dbReference type="CDD" id="cd04465">
    <property type="entry name" value="S1_RPS1_repeat_ec2_hs2"/>
    <property type="match status" value="1"/>
</dbReference>
<evidence type="ECO:0000256" key="3">
    <source>
        <dbReference type="ARBA" id="ARBA00022884"/>
    </source>
</evidence>
<dbReference type="PANTHER" id="PTHR10724:SF7">
    <property type="entry name" value="SMALL RIBOSOMAL SUBUNIT PROTEIN BS1C"/>
    <property type="match status" value="1"/>
</dbReference>
<dbReference type="InterPro" id="IPR035104">
    <property type="entry name" value="Ribosomal_protein_S1-like"/>
</dbReference>
<evidence type="ECO:0000313" key="9">
    <source>
        <dbReference type="EMBL" id="PIU41994.1"/>
    </source>
</evidence>
<name>A0A2J0KXF0_9BACT</name>
<dbReference type="InterPro" id="IPR003029">
    <property type="entry name" value="S1_domain"/>
</dbReference>
<dbReference type="Pfam" id="PF00575">
    <property type="entry name" value="S1"/>
    <property type="match status" value="6"/>
</dbReference>
<dbReference type="PROSITE" id="PS50126">
    <property type="entry name" value="S1"/>
    <property type="match status" value="6"/>
</dbReference>
<comment type="function">
    <text evidence="6 7">Binds mRNA; thus facilitating recognition of the initiation point. It is needed to translate mRNA with a short Shine-Dalgarno (SD) purine-rich sequence.</text>
</comment>
<dbReference type="NCBIfam" id="TIGR00717">
    <property type="entry name" value="rpsA"/>
    <property type="match status" value="1"/>
</dbReference>
<dbReference type="GO" id="GO:0006412">
    <property type="term" value="P:translation"/>
    <property type="evidence" value="ECO:0007669"/>
    <property type="project" value="InterPro"/>
</dbReference>
<dbReference type="Gene3D" id="2.40.50.140">
    <property type="entry name" value="Nucleic acid-binding proteins"/>
    <property type="match status" value="6"/>
</dbReference>
<evidence type="ECO:0000256" key="7">
    <source>
        <dbReference type="PIRNR" id="PIRNR002111"/>
    </source>
</evidence>
<dbReference type="CDD" id="cd00164">
    <property type="entry name" value="S1_like"/>
    <property type="match status" value="1"/>
</dbReference>
<sequence>MREKNKKEDDLMGEEKVQDPDAINMENLYNNSVLKLEEGQIIKGRIIYKDNKEVMVDIGYKSEGILPMREFLNPDEVKIGDEIEVFLESKEDEKGRVVLSKQKADKLQGWEVVIGKFNEGDMIEGKVTRKVKGGLMVDVGKLEAFLPASLAIVGRGFGNLNRLIGQDLKFRIVKINKPRRNIVLSRKDVLAEEKAKEREKILSTIEKGALAAGVVKNITDFGAFIDLGEGITGLLHITDMSWGRVSHPSEIVAVGDKIEVLILDFDVARARVSLGLKQKTPNPWLDIETKYPIGTKIKGKVVNITTYGAFVELEKGIEGLVHISEFSWTKRYNHPSELLAIGDIVETVVLNVDKDGQKISLGIKQLEQDPWTSVEEKYRPGTKIDGKVRNITDYGAFIELEEGIDGLVHISDISWTKRIEHPKEILKRGQKVEAVILSADAKNRRISLGIKQLSPDPWPDILTRYEKEKDVEGTISKVTNFGIFVDLEEGLEGIVPISEIPKDKGEKLEEVYKVGDKLPAKVVKAEPSQKKISLALKA</sequence>
<reference evidence="9 10" key="1">
    <citation type="submission" date="2017-09" db="EMBL/GenBank/DDBJ databases">
        <title>Depth-based differentiation of microbial function through sediment-hosted aquifers and enrichment of novel symbionts in the deep terrestrial subsurface.</title>
        <authorList>
            <person name="Probst A.J."/>
            <person name="Ladd B."/>
            <person name="Jarett J.K."/>
            <person name="Geller-Mcgrath D.E."/>
            <person name="Sieber C.M."/>
            <person name="Emerson J.B."/>
            <person name="Anantharaman K."/>
            <person name="Thomas B.C."/>
            <person name="Malmstrom R."/>
            <person name="Stieglmeier M."/>
            <person name="Klingl A."/>
            <person name="Woyke T."/>
            <person name="Ryan C.M."/>
            <person name="Banfield J.F."/>
        </authorList>
    </citation>
    <scope>NUCLEOTIDE SEQUENCE [LARGE SCALE GENOMIC DNA]</scope>
    <source>
        <strain evidence="9">CG07_land_8_20_14_0_80_42_15</strain>
    </source>
</reference>
<dbReference type="CDD" id="cd05687">
    <property type="entry name" value="S1_RPS1_repeat_ec1_hs1"/>
    <property type="match status" value="1"/>
</dbReference>
<dbReference type="EMBL" id="PEWV01000025">
    <property type="protein sequence ID" value="PIU41994.1"/>
    <property type="molecule type" value="Genomic_DNA"/>
</dbReference>
<proteinExistence type="inferred from homology"/>
<dbReference type="SUPFAM" id="SSF50249">
    <property type="entry name" value="Nucleic acid-binding proteins"/>
    <property type="match status" value="6"/>
</dbReference>
<dbReference type="InterPro" id="IPR050437">
    <property type="entry name" value="Ribos_protein_bS1-like"/>
</dbReference>
<feature type="domain" description="S1 motif" evidence="8">
    <location>
        <begin position="39"/>
        <end position="102"/>
    </location>
</feature>
<dbReference type="GO" id="GO:0022627">
    <property type="term" value="C:cytosolic small ribosomal subunit"/>
    <property type="evidence" value="ECO:0007669"/>
    <property type="project" value="TreeGrafter"/>
</dbReference>
<evidence type="ECO:0000256" key="4">
    <source>
        <dbReference type="ARBA" id="ARBA00022980"/>
    </source>
</evidence>
<dbReference type="InterPro" id="IPR000110">
    <property type="entry name" value="Ribosomal_bS1"/>
</dbReference>
<comment type="similarity">
    <text evidence="1 7">Belongs to the bacterial ribosomal protein bS1 family.</text>
</comment>